<feature type="DNA-binding region" description="OmpR/PhoB-type" evidence="3">
    <location>
        <begin position="10"/>
        <end position="108"/>
    </location>
</feature>
<dbReference type="Proteomes" id="UP000321261">
    <property type="component" value="Unassembled WGS sequence"/>
</dbReference>
<dbReference type="InterPro" id="IPR058852">
    <property type="entry name" value="HTH_77"/>
</dbReference>
<dbReference type="GO" id="GO:0000160">
    <property type="term" value="P:phosphorelay signal transduction system"/>
    <property type="evidence" value="ECO:0007669"/>
    <property type="project" value="InterPro"/>
</dbReference>
<dbReference type="InterPro" id="IPR005158">
    <property type="entry name" value="BTAD"/>
</dbReference>
<dbReference type="InterPro" id="IPR027417">
    <property type="entry name" value="P-loop_NTPase"/>
</dbReference>
<reference evidence="6 7" key="1">
    <citation type="submission" date="2019-06" db="EMBL/GenBank/DDBJ databases">
        <title>Sequencing the genomes of 1000 actinobacteria strains.</title>
        <authorList>
            <person name="Klenk H.-P."/>
        </authorList>
    </citation>
    <scope>NUCLEOTIDE SEQUENCE [LARGE SCALE GENOMIC DNA]</scope>
    <source>
        <strain evidence="6 7">DSM 45671</strain>
    </source>
</reference>
<dbReference type="InterPro" id="IPR001867">
    <property type="entry name" value="OmpR/PhoB-type_DNA-bd"/>
</dbReference>
<accession>A0A561SZA9</accession>
<dbReference type="Gene3D" id="1.25.40.10">
    <property type="entry name" value="Tetratricopeptide repeat domain"/>
    <property type="match status" value="2"/>
</dbReference>
<comment type="caution">
    <text evidence="6">The sequence shown here is derived from an EMBL/GenBank/DDBJ whole genome shotgun (WGS) entry which is preliminary data.</text>
</comment>
<organism evidence="6 7">
    <name type="scientific">Pseudonocardia hierapolitana</name>
    <dbReference type="NCBI Taxonomy" id="1128676"/>
    <lineage>
        <taxon>Bacteria</taxon>
        <taxon>Bacillati</taxon>
        <taxon>Actinomycetota</taxon>
        <taxon>Actinomycetes</taxon>
        <taxon>Pseudonocardiales</taxon>
        <taxon>Pseudonocardiaceae</taxon>
        <taxon>Pseudonocardia</taxon>
    </lineage>
</organism>
<dbReference type="InterPro" id="IPR016032">
    <property type="entry name" value="Sig_transdc_resp-reg_C-effctor"/>
</dbReference>
<dbReference type="PANTHER" id="PTHR47691">
    <property type="entry name" value="REGULATOR-RELATED"/>
    <property type="match status" value="1"/>
</dbReference>
<comment type="similarity">
    <text evidence="1">Belongs to the AfsR/DnrI/RedD regulatory family.</text>
</comment>
<dbReference type="EMBL" id="VIWU01000001">
    <property type="protein sequence ID" value="TWF80200.1"/>
    <property type="molecule type" value="Genomic_DNA"/>
</dbReference>
<dbReference type="Pfam" id="PF25872">
    <property type="entry name" value="HTH_77"/>
    <property type="match status" value="1"/>
</dbReference>
<name>A0A561SZA9_9PSEU</name>
<dbReference type="Gene3D" id="3.40.50.300">
    <property type="entry name" value="P-loop containing nucleotide triphosphate hydrolases"/>
    <property type="match status" value="1"/>
</dbReference>
<evidence type="ECO:0000256" key="1">
    <source>
        <dbReference type="ARBA" id="ARBA00005820"/>
    </source>
</evidence>
<sequence>MPGPHHNRGMAAASSTDVTVGVLGPLLLLASDGVRIPVASGRQRRLLAALALHAGAEVGCGTLAEIVWGDEQPADPDAALQTNVARLRRLLPAHVTIETGARSYRLVVASDDLDSSRFTAHLARAAAAPEPGARLTELDAALGLWRGRPFADLDDPAAEPEVARLSALRAAAVEQRAEALLAAGRAGAAVAAAEALVAADPIRESGVAVLMRALVAAGRPADSLRAYTGLRRELAEQLGLDPSPELRALHEEVLRRGPAAAVAGPPRPPPPAVPVSSFVGRDADLARAAGLLAERRIVTLCGPGGVGKSRLARHTAAAVADRYPDGVLVVELDAVRPRAVVGPGVVAVAVGAALRLSGGGSGRLLDRIVEVLAVRRQLLVVDNCEHVLDGVAALVDAVVVGAPGVDVLATSREALRVDGEQVFQVEPLLPAPAAELLADRISAAGGAAPTDAALAERICARLDGLPLALEVAAARVPALGLAGLLDALDAPLDSLGHGRRNAAPRHRSLRDVVAWSYGLLDDEQRVLFVRLGVFAGAVEPEAVAAVCGDAAALPDLVERSLVVRKGTRFGMLDTLRAFARERLASEPAAAQLRARHAAWALGLASDAAVARSRPDEPAAVHRFTGHLADVRRAHAWLCTDGPLEDLLRLGVVCAELGFQQARGDLVRMADEALRTAGCDPDSDDPDSDDPDSDDPAADERVALHPLLPRLLGLSAAPRWQRGDVEGAERRCRRALELAERLGDPLLAREAYEVLANTAMFRGDLAPAAEHCRRAAELSRAAGDETTLVMALTDMVLIAAYASQDASAAGYEAETNSLAERMGSPTARGWAAYAAGERRAEIGDPDAARFLERAVVLAEEVDAAFLAGVARHTLLTTAARVGDPVEALARFGPLLDTWLGLGSWTQLWIAVRALAEALSRLGHHRDAAVLLGAMRASPRATTAYGADSARVRAVVDAAAAALGPEFEPLLARGAALGDTGAIAFARSRAGAPA</sequence>
<dbReference type="SMART" id="SM01043">
    <property type="entry name" value="BTAD"/>
    <property type="match status" value="1"/>
</dbReference>
<dbReference type="PANTHER" id="PTHR47691:SF3">
    <property type="entry name" value="HTH-TYPE TRANSCRIPTIONAL REGULATOR RV0890C-RELATED"/>
    <property type="match status" value="1"/>
</dbReference>
<dbReference type="InterPro" id="IPR011990">
    <property type="entry name" value="TPR-like_helical_dom_sf"/>
</dbReference>
<evidence type="ECO:0000313" key="6">
    <source>
        <dbReference type="EMBL" id="TWF80200.1"/>
    </source>
</evidence>
<dbReference type="AlphaFoldDB" id="A0A561SZA9"/>
<dbReference type="GO" id="GO:0043531">
    <property type="term" value="F:ADP binding"/>
    <property type="evidence" value="ECO:0007669"/>
    <property type="project" value="InterPro"/>
</dbReference>
<evidence type="ECO:0000256" key="4">
    <source>
        <dbReference type="SAM" id="MobiDB-lite"/>
    </source>
</evidence>
<evidence type="ECO:0000256" key="2">
    <source>
        <dbReference type="ARBA" id="ARBA00023125"/>
    </source>
</evidence>
<dbReference type="PRINTS" id="PR00364">
    <property type="entry name" value="DISEASERSIST"/>
</dbReference>
<dbReference type="GO" id="GO:0003677">
    <property type="term" value="F:DNA binding"/>
    <property type="evidence" value="ECO:0007669"/>
    <property type="project" value="UniProtKB-UniRule"/>
</dbReference>
<feature type="domain" description="OmpR/PhoB-type" evidence="5">
    <location>
        <begin position="10"/>
        <end position="108"/>
    </location>
</feature>
<dbReference type="Pfam" id="PF03704">
    <property type="entry name" value="BTAD"/>
    <property type="match status" value="1"/>
</dbReference>
<evidence type="ECO:0000259" key="5">
    <source>
        <dbReference type="PROSITE" id="PS51755"/>
    </source>
</evidence>
<dbReference type="SUPFAM" id="SSF46894">
    <property type="entry name" value="C-terminal effector domain of the bipartite response regulators"/>
    <property type="match status" value="1"/>
</dbReference>
<dbReference type="OrthoDB" id="3569175at2"/>
<dbReference type="PROSITE" id="PS51755">
    <property type="entry name" value="OMPR_PHOB"/>
    <property type="match status" value="1"/>
</dbReference>
<dbReference type="Gene3D" id="1.10.10.10">
    <property type="entry name" value="Winged helix-like DNA-binding domain superfamily/Winged helix DNA-binding domain"/>
    <property type="match status" value="1"/>
</dbReference>
<evidence type="ECO:0000256" key="3">
    <source>
        <dbReference type="PROSITE-ProRule" id="PRU01091"/>
    </source>
</evidence>
<feature type="region of interest" description="Disordered" evidence="4">
    <location>
        <begin position="675"/>
        <end position="697"/>
    </location>
</feature>
<dbReference type="SMART" id="SM00862">
    <property type="entry name" value="Trans_reg_C"/>
    <property type="match status" value="1"/>
</dbReference>
<dbReference type="GO" id="GO:0006355">
    <property type="term" value="P:regulation of DNA-templated transcription"/>
    <property type="evidence" value="ECO:0007669"/>
    <property type="project" value="InterPro"/>
</dbReference>
<dbReference type="SUPFAM" id="SSF48452">
    <property type="entry name" value="TPR-like"/>
    <property type="match status" value="2"/>
</dbReference>
<keyword evidence="2 3" id="KW-0238">DNA-binding</keyword>
<evidence type="ECO:0000313" key="7">
    <source>
        <dbReference type="Proteomes" id="UP000321261"/>
    </source>
</evidence>
<gene>
    <name evidence="6" type="ORF">FHX44_116138</name>
</gene>
<dbReference type="SUPFAM" id="SSF52540">
    <property type="entry name" value="P-loop containing nucleoside triphosphate hydrolases"/>
    <property type="match status" value="1"/>
</dbReference>
<protein>
    <submittedName>
        <fullName evidence="6">Putative ATPase</fullName>
    </submittedName>
</protein>
<proteinExistence type="inferred from homology"/>
<dbReference type="InterPro" id="IPR036388">
    <property type="entry name" value="WH-like_DNA-bd_sf"/>
</dbReference>
<keyword evidence="7" id="KW-1185">Reference proteome</keyword>
<feature type="compositionally biased region" description="Acidic residues" evidence="4">
    <location>
        <begin position="680"/>
        <end position="696"/>
    </location>
</feature>